<dbReference type="PANTHER" id="PTHR35011">
    <property type="entry name" value="2,3-DIKETO-L-GULONATE TRAP TRANSPORTER SMALL PERMEASE PROTEIN YIAM"/>
    <property type="match status" value="1"/>
</dbReference>
<name>A0A934QMM4_9PROT</name>
<evidence type="ECO:0000256" key="1">
    <source>
        <dbReference type="ARBA" id="ARBA00004429"/>
    </source>
</evidence>
<organism evidence="11 12">
    <name type="scientific">Rhodovibrio salinarum</name>
    <dbReference type="NCBI Taxonomy" id="1087"/>
    <lineage>
        <taxon>Bacteria</taxon>
        <taxon>Pseudomonadati</taxon>
        <taxon>Pseudomonadota</taxon>
        <taxon>Alphaproteobacteria</taxon>
        <taxon>Rhodospirillales</taxon>
        <taxon>Rhodovibrionaceae</taxon>
        <taxon>Rhodovibrio</taxon>
    </lineage>
</organism>
<gene>
    <name evidence="11" type="ORF">CKO21_18145</name>
</gene>
<sequence length="195" mass="21911">METFESGRDQFGVPQDRLSAVLAPLGRPISIIFVLITVFTFYEVVMRYVFNSPTFWVHETTTALAAFCFAFGGAYCVAIDKHIRVVLIYDAVSPHIRRWLDVGISFIGCAACALMSWACWTLVAKAFWMPSGQFRMETSGSAWNPPTPAIIKAVLFVMLCAMTVQFLLQAIRHIRRDPNQETHHGEPNEGVFEDA</sequence>
<dbReference type="Proteomes" id="UP000778970">
    <property type="component" value="Unassembled WGS sequence"/>
</dbReference>
<dbReference type="GO" id="GO:0005886">
    <property type="term" value="C:plasma membrane"/>
    <property type="evidence" value="ECO:0007669"/>
    <property type="project" value="UniProtKB-SubCell"/>
</dbReference>
<reference evidence="11" key="1">
    <citation type="submission" date="2017-08" db="EMBL/GenBank/DDBJ databases">
        <authorList>
            <person name="Imhoff J.F."/>
            <person name="Rahn T."/>
            <person name="Kuenzel S."/>
            <person name="Neulinger S.C."/>
        </authorList>
    </citation>
    <scope>NUCLEOTIDE SEQUENCE</scope>
    <source>
        <strain evidence="11">DSM 9154</strain>
    </source>
</reference>
<reference evidence="11" key="2">
    <citation type="journal article" date="2020" name="Microorganisms">
        <title>Osmotic Adaptation and Compatible Solute Biosynthesis of Phototrophic Bacteria as Revealed from Genome Analyses.</title>
        <authorList>
            <person name="Imhoff J.F."/>
            <person name="Rahn T."/>
            <person name="Kunzel S."/>
            <person name="Keller A."/>
            <person name="Neulinger S.C."/>
        </authorList>
    </citation>
    <scope>NUCLEOTIDE SEQUENCE</scope>
    <source>
        <strain evidence="11">DSM 9154</strain>
    </source>
</reference>
<feature type="transmembrane region" description="Helical" evidence="9">
    <location>
        <begin position="99"/>
        <end position="129"/>
    </location>
</feature>
<keyword evidence="2 9" id="KW-0813">Transport</keyword>
<evidence type="ECO:0000256" key="8">
    <source>
        <dbReference type="ARBA" id="ARBA00038436"/>
    </source>
</evidence>
<comment type="subcellular location">
    <subcellularLocation>
        <location evidence="1 9">Cell inner membrane</location>
        <topology evidence="1 9">Multi-pass membrane protein</topology>
    </subcellularLocation>
</comment>
<accession>A0A934QMM4</accession>
<comment type="similarity">
    <text evidence="8 9">Belongs to the TRAP transporter small permease family.</text>
</comment>
<dbReference type="Pfam" id="PF04290">
    <property type="entry name" value="DctQ"/>
    <property type="match status" value="1"/>
</dbReference>
<feature type="transmembrane region" description="Helical" evidence="9">
    <location>
        <begin position="21"/>
        <end position="42"/>
    </location>
</feature>
<protein>
    <recommendedName>
        <fullName evidence="9">TRAP transporter small permease protein</fullName>
    </recommendedName>
</protein>
<keyword evidence="3" id="KW-1003">Cell membrane</keyword>
<keyword evidence="12" id="KW-1185">Reference proteome</keyword>
<keyword evidence="5 9" id="KW-0812">Transmembrane</keyword>
<comment type="subunit">
    <text evidence="9">The complex comprises the extracytoplasmic solute receptor protein and the two transmembrane proteins.</text>
</comment>
<comment type="caution">
    <text evidence="11">The sequence shown here is derived from an EMBL/GenBank/DDBJ whole genome shotgun (WGS) entry which is preliminary data.</text>
</comment>
<evidence type="ECO:0000256" key="6">
    <source>
        <dbReference type="ARBA" id="ARBA00022989"/>
    </source>
</evidence>
<evidence type="ECO:0000259" key="10">
    <source>
        <dbReference type="Pfam" id="PF04290"/>
    </source>
</evidence>
<evidence type="ECO:0000313" key="11">
    <source>
        <dbReference type="EMBL" id="MBK1699170.1"/>
    </source>
</evidence>
<dbReference type="RefSeq" id="WP_051431662.1">
    <property type="nucleotide sequence ID" value="NZ_NRRE01000034.1"/>
</dbReference>
<dbReference type="InterPro" id="IPR007387">
    <property type="entry name" value="TRAP_DctQ"/>
</dbReference>
<evidence type="ECO:0000256" key="9">
    <source>
        <dbReference type="RuleBase" id="RU369079"/>
    </source>
</evidence>
<comment type="function">
    <text evidence="9">Part of the tripartite ATP-independent periplasmic (TRAP) transport system.</text>
</comment>
<evidence type="ECO:0000256" key="7">
    <source>
        <dbReference type="ARBA" id="ARBA00023136"/>
    </source>
</evidence>
<dbReference type="AlphaFoldDB" id="A0A934QMM4"/>
<evidence type="ECO:0000256" key="2">
    <source>
        <dbReference type="ARBA" id="ARBA00022448"/>
    </source>
</evidence>
<dbReference type="GO" id="GO:0022857">
    <property type="term" value="F:transmembrane transporter activity"/>
    <property type="evidence" value="ECO:0007669"/>
    <property type="project" value="UniProtKB-UniRule"/>
</dbReference>
<dbReference type="EMBL" id="NRRE01000034">
    <property type="protein sequence ID" value="MBK1699170.1"/>
    <property type="molecule type" value="Genomic_DNA"/>
</dbReference>
<evidence type="ECO:0000313" key="12">
    <source>
        <dbReference type="Proteomes" id="UP000778970"/>
    </source>
</evidence>
<feature type="domain" description="Tripartite ATP-independent periplasmic transporters DctQ component" evidence="10">
    <location>
        <begin position="36"/>
        <end position="176"/>
    </location>
</feature>
<keyword evidence="7 9" id="KW-0472">Membrane</keyword>
<evidence type="ECO:0000256" key="3">
    <source>
        <dbReference type="ARBA" id="ARBA00022475"/>
    </source>
</evidence>
<evidence type="ECO:0000256" key="4">
    <source>
        <dbReference type="ARBA" id="ARBA00022519"/>
    </source>
</evidence>
<dbReference type="InterPro" id="IPR055348">
    <property type="entry name" value="DctQ"/>
</dbReference>
<keyword evidence="4 9" id="KW-0997">Cell inner membrane</keyword>
<feature type="transmembrane region" description="Helical" evidence="9">
    <location>
        <begin position="62"/>
        <end position="79"/>
    </location>
</feature>
<feature type="transmembrane region" description="Helical" evidence="9">
    <location>
        <begin position="149"/>
        <end position="168"/>
    </location>
</feature>
<keyword evidence="6 9" id="KW-1133">Transmembrane helix</keyword>
<evidence type="ECO:0000256" key="5">
    <source>
        <dbReference type="ARBA" id="ARBA00022692"/>
    </source>
</evidence>
<proteinExistence type="inferred from homology"/>